<reference evidence="2" key="1">
    <citation type="submission" date="2016-07" db="EMBL/GenBank/DDBJ databases">
        <title>Frankia sp. NRRL B-16219 Genome sequencing.</title>
        <authorList>
            <person name="Ghodhbane-Gtari F."/>
            <person name="Swanson E."/>
            <person name="Gueddou A."/>
            <person name="Louati M."/>
            <person name="Nouioui I."/>
            <person name="Hezbri K."/>
            <person name="Abebe-Akele F."/>
            <person name="Simpson S."/>
            <person name="Morris K."/>
            <person name="Thomas K."/>
            <person name="Gtari M."/>
            <person name="Tisa L.S."/>
        </authorList>
    </citation>
    <scope>NUCLEOTIDE SEQUENCE [LARGE SCALE GENOMIC DNA]</scope>
    <source>
        <strain evidence="2">NRRL B-16219</strain>
    </source>
</reference>
<comment type="caution">
    <text evidence="1">The sequence shown here is derived from an EMBL/GenBank/DDBJ whole genome shotgun (WGS) entry which is preliminary data.</text>
</comment>
<name>A0A1S1Q013_9ACTN</name>
<dbReference type="RefSeq" id="WP_071065041.1">
    <property type="nucleotide sequence ID" value="NZ_MAXA01000224.1"/>
</dbReference>
<evidence type="ECO:0000313" key="1">
    <source>
        <dbReference type="EMBL" id="OHV27300.1"/>
    </source>
</evidence>
<dbReference type="Proteomes" id="UP000179769">
    <property type="component" value="Unassembled WGS sequence"/>
</dbReference>
<keyword evidence="2" id="KW-1185">Reference proteome</keyword>
<accession>A0A1S1Q013</accession>
<gene>
    <name evidence="1" type="ORF">BBK14_04440</name>
</gene>
<proteinExistence type="predicted"/>
<protein>
    <submittedName>
        <fullName evidence="1">Uncharacterized protein</fullName>
    </submittedName>
</protein>
<dbReference type="AlphaFoldDB" id="A0A1S1Q013"/>
<sequence>MSTGSAPPPLNIRCLTETPKDYGDYGKLLSPHPVDGEIAALLREVEAFDRFPELIGALTPRVGWEALWVFAWRAATFAVRRRDPELLRAGLVAIGVASRNSLDYRDELVALAMLWHSAGLLDLDAEEEVRAAAAKLPLFVGTARHAPPSEAEADRLTCWLERSPRNQSLAVMGLREGKEKSGFRYVQHL</sequence>
<dbReference type="OrthoDB" id="3213866at2"/>
<dbReference type="EMBL" id="MAXA01000224">
    <property type="protein sequence ID" value="OHV27300.1"/>
    <property type="molecule type" value="Genomic_DNA"/>
</dbReference>
<evidence type="ECO:0000313" key="2">
    <source>
        <dbReference type="Proteomes" id="UP000179769"/>
    </source>
</evidence>
<organism evidence="1 2">
    <name type="scientific">Parafrankia soli</name>
    <dbReference type="NCBI Taxonomy" id="2599596"/>
    <lineage>
        <taxon>Bacteria</taxon>
        <taxon>Bacillati</taxon>
        <taxon>Actinomycetota</taxon>
        <taxon>Actinomycetes</taxon>
        <taxon>Frankiales</taxon>
        <taxon>Frankiaceae</taxon>
        <taxon>Parafrankia</taxon>
    </lineage>
</organism>